<dbReference type="PATRIC" id="fig|421052.3.peg.3464"/>
<dbReference type="Proteomes" id="UP000014568">
    <property type="component" value="Unassembled WGS sequence"/>
</dbReference>
<dbReference type="AlphaFoldDB" id="S3MTR4"/>
<dbReference type="RefSeq" id="WP_016657890.1">
    <property type="nucleotide sequence ID" value="NZ_KE340355.1"/>
</dbReference>
<dbReference type="Pfam" id="PF03551">
    <property type="entry name" value="PadR"/>
    <property type="match status" value="1"/>
</dbReference>
<dbReference type="SUPFAM" id="SSF46785">
    <property type="entry name" value="Winged helix' DNA-binding domain"/>
    <property type="match status" value="1"/>
</dbReference>
<dbReference type="Gene3D" id="1.10.10.10">
    <property type="entry name" value="Winged helix-like DNA-binding domain superfamily/Winged helix DNA-binding domain"/>
    <property type="match status" value="1"/>
</dbReference>
<keyword evidence="3" id="KW-1185">Reference proteome</keyword>
<evidence type="ECO:0000313" key="2">
    <source>
        <dbReference type="EMBL" id="EPF69968.1"/>
    </source>
</evidence>
<sequence>MQSRKTQRQRGFGHGGLRLVVLHFLSQQPRHGYELIKVIGELTKDLYRPSPGVLYPLLAELEQKQLIKQCPAEGDGRKQCYQLTAAGRQRYQEEELQIEQLLQHVLRWTKYPKLVVQAIEDFRYELHDHLSQHALDDEQAQKFVLILKQTLEQVKQL</sequence>
<accession>S3MTR4</accession>
<dbReference type="InterPro" id="IPR005149">
    <property type="entry name" value="Tscrpt_reg_PadR_N"/>
</dbReference>
<dbReference type="STRING" id="632955.GCA_000829675_02662"/>
<protein>
    <recommendedName>
        <fullName evidence="1">Transcription regulator PadR N-terminal domain-containing protein</fullName>
    </recommendedName>
</protein>
<name>S3MTR4_9GAMM</name>
<dbReference type="HOGENOM" id="CLU_063440_1_0_6"/>
<feature type="domain" description="Transcription regulator PadR N-terminal" evidence="1">
    <location>
        <begin position="21"/>
        <end position="93"/>
    </location>
</feature>
<evidence type="ECO:0000313" key="3">
    <source>
        <dbReference type="Proteomes" id="UP000014568"/>
    </source>
</evidence>
<gene>
    <name evidence="2" type="ORF">F945_03532</name>
</gene>
<dbReference type="InterPro" id="IPR036388">
    <property type="entry name" value="WH-like_DNA-bd_sf"/>
</dbReference>
<dbReference type="InterPro" id="IPR036390">
    <property type="entry name" value="WH_DNA-bd_sf"/>
</dbReference>
<dbReference type="EMBL" id="ATGI01000039">
    <property type="protein sequence ID" value="EPF69968.1"/>
    <property type="molecule type" value="Genomic_DNA"/>
</dbReference>
<reference evidence="2 3" key="1">
    <citation type="submission" date="2013-06" db="EMBL/GenBank/DDBJ databases">
        <title>The Genome Sequence of Acinetobacter rudis CIP 110305.</title>
        <authorList>
            <consortium name="The Broad Institute Genome Sequencing Platform"/>
            <consortium name="The Broad Institute Genome Sequencing Center for Infectious Disease"/>
            <person name="Cerqueira G."/>
            <person name="Feldgarden M."/>
            <person name="Courvalin P."/>
            <person name="Perichon B."/>
            <person name="Grillot-Courvalin C."/>
            <person name="Clermont D."/>
            <person name="Rocha E."/>
            <person name="Yoon E.-J."/>
            <person name="Nemec A."/>
            <person name="Young S.K."/>
            <person name="Zeng Q."/>
            <person name="Gargeya S."/>
            <person name="Fitzgerald M."/>
            <person name="Abouelleil A."/>
            <person name="Alvarado L."/>
            <person name="Berlin A.M."/>
            <person name="Chapman S.B."/>
            <person name="Dewar J."/>
            <person name="Goldberg J."/>
            <person name="Griggs A."/>
            <person name="Gujja S."/>
            <person name="Hansen M."/>
            <person name="Howarth C."/>
            <person name="Imamovic A."/>
            <person name="Larimer J."/>
            <person name="McCowan C."/>
            <person name="Murphy C."/>
            <person name="Pearson M."/>
            <person name="Priest M."/>
            <person name="Roberts A."/>
            <person name="Saif S."/>
            <person name="Shea T."/>
            <person name="Sykes S."/>
            <person name="Wortman J."/>
            <person name="Nusbaum C."/>
            <person name="Birren B."/>
        </authorList>
    </citation>
    <scope>NUCLEOTIDE SEQUENCE [LARGE SCALE GENOMIC DNA]</scope>
    <source>
        <strain evidence="2 3">CIP 110305</strain>
    </source>
</reference>
<evidence type="ECO:0000259" key="1">
    <source>
        <dbReference type="Pfam" id="PF03551"/>
    </source>
</evidence>
<dbReference type="eggNOG" id="COG1695">
    <property type="taxonomic scope" value="Bacteria"/>
</dbReference>
<organism evidence="2 3">
    <name type="scientific">Acinetobacter rudis CIP 110305</name>
    <dbReference type="NCBI Taxonomy" id="421052"/>
    <lineage>
        <taxon>Bacteria</taxon>
        <taxon>Pseudomonadati</taxon>
        <taxon>Pseudomonadota</taxon>
        <taxon>Gammaproteobacteria</taxon>
        <taxon>Moraxellales</taxon>
        <taxon>Moraxellaceae</taxon>
        <taxon>Acinetobacter</taxon>
    </lineage>
</organism>
<comment type="caution">
    <text evidence="2">The sequence shown here is derived from an EMBL/GenBank/DDBJ whole genome shotgun (WGS) entry which is preliminary data.</text>
</comment>
<dbReference type="PANTHER" id="PTHR43252">
    <property type="entry name" value="TRANSCRIPTIONAL REGULATOR YQJI"/>
    <property type="match status" value="1"/>
</dbReference>
<dbReference type="PANTHER" id="PTHR43252:SF7">
    <property type="entry name" value="TRANSCRIPTIONAL REGULATOR YQJI"/>
    <property type="match status" value="1"/>
</dbReference>
<proteinExistence type="predicted"/>